<evidence type="ECO:0000313" key="3">
    <source>
        <dbReference type="Proteomes" id="UP000515847"/>
    </source>
</evidence>
<evidence type="ECO:0000313" key="2">
    <source>
        <dbReference type="EMBL" id="QNB48191.1"/>
    </source>
</evidence>
<dbReference type="EMBL" id="CP045798">
    <property type="protein sequence ID" value="QNB48191.1"/>
    <property type="molecule type" value="Genomic_DNA"/>
</dbReference>
<protein>
    <submittedName>
        <fullName evidence="2">Virulence-associated protein E</fullName>
    </submittedName>
</protein>
<feature type="domain" description="Virulence-associated protein E-like" evidence="1">
    <location>
        <begin position="474"/>
        <end position="691"/>
    </location>
</feature>
<keyword evidence="3" id="KW-1185">Reference proteome</keyword>
<dbReference type="InterPro" id="IPR027417">
    <property type="entry name" value="P-loop_NTPase"/>
</dbReference>
<dbReference type="OrthoDB" id="9763644at2"/>
<dbReference type="AlphaFoldDB" id="A0A7G6E7Y7"/>
<dbReference type="Proteomes" id="UP000515847">
    <property type="component" value="Chromosome"/>
</dbReference>
<dbReference type="InterPro" id="IPR007936">
    <property type="entry name" value="VapE-like_dom"/>
</dbReference>
<proteinExistence type="predicted"/>
<gene>
    <name evidence="2" type="ORF">BR63_19100</name>
</gene>
<dbReference type="PANTHER" id="PTHR34985:SF1">
    <property type="entry name" value="SLR0554 PROTEIN"/>
    <property type="match status" value="1"/>
</dbReference>
<sequence length="832" mass="94463">MLIYDRKITISSAGSRWAKNWPAQTIYWSELIKKLRVPVRSTEPLVEYLKLPKAQQDDLKDVGGFVGGTLIEGRRKASTVATRDIITLDLDNIPAGGTADVLRRLDGLGCAYATYSTRKHEEARPRLRVLIPTDRSVLADEYEPIARKMAEIIGINLADQTTFEAHRLMYWPSCCSDSQYVFQFGDKPFLSADGILAMYRDWRNVAEWPEVPGQQQKATKLAAKQGDPLEKSGVVGAFCKAYDIYRAIEVFLPGVYEPVAGSSDRFTYTGGSTVGGAVVYDNGKFLCSHHATDPCSGRLVNAFDLVRLHKFGELDDEAKLGTPTNRLPSYEAMYEFAAADEQVALLLNQERYEKATQEFAASPDDDANWMKKLAVSSTTGLPAKTINNVLVILENDPLLKGKLAFDEFANRGMALGALPWNSRTERRVWEDADDAGLMHYLEHVYKIQIADKRMYAAMTLCAHKNRFNEVQEYLTSLKWDGIKRLDTLLIDYLGAEDNVYTRAVIRKSLAAAVARAMTPGCKYDYMPIFVGPQGIGKSTFLRILGRRWFSDSLQIFEGKEAAEMIQGVWINELGELNGLSRAETNAVKQFLSRTEDIYREPYGRRTGVYSRRCVFFGTTNDSEFLRDRTGNRRFWPVDVGLQEPTKNVFTQLEEEVDQIWAEAFLAWQLGEPLYLSGEAERISVQEQEAHRESNAKEGVIREFVERQVPTNWYKRSLSERRMYWSGEFKNQTEKTVPRDRICAAEIWCELFGKDISFMRRQDVIEINGILDNLPGWKKDKNARQFGRAYGHQRGYSRQISLTQMPDTSDTLTHSRIIQFDTSDTSDTVNVSP</sequence>
<evidence type="ECO:0000259" key="1">
    <source>
        <dbReference type="Pfam" id="PF05272"/>
    </source>
</evidence>
<organism evidence="2 3">
    <name type="scientific">Thermanaerosceptrum fracticalcis</name>
    <dbReference type="NCBI Taxonomy" id="1712410"/>
    <lineage>
        <taxon>Bacteria</taxon>
        <taxon>Bacillati</taxon>
        <taxon>Bacillota</taxon>
        <taxon>Clostridia</taxon>
        <taxon>Eubacteriales</taxon>
        <taxon>Peptococcaceae</taxon>
        <taxon>Thermanaerosceptrum</taxon>
    </lineage>
</organism>
<reference evidence="2 3" key="1">
    <citation type="journal article" date="2019" name="Front. Microbiol.">
        <title>Thermoanaerosceptrum fracticalcis gen. nov. sp. nov., a Novel Fumarate-Fermenting Microorganism From a Deep Fractured Carbonate Aquifer of the US Great Basin.</title>
        <authorList>
            <person name="Hamilton-Brehm S.D."/>
            <person name="Stewart L.E."/>
            <person name="Zavarin M."/>
            <person name="Caldwell M."/>
            <person name="Lawson P.A."/>
            <person name="Onstott T.C."/>
            <person name="Grzymski J."/>
            <person name="Neveux I."/>
            <person name="Lollar B.S."/>
            <person name="Russell C.E."/>
            <person name="Moser D.P."/>
        </authorList>
    </citation>
    <scope>NUCLEOTIDE SEQUENCE [LARGE SCALE GENOMIC DNA]</scope>
    <source>
        <strain evidence="2 3">DRI-13</strain>
    </source>
</reference>
<name>A0A7G6E7Y7_THEFR</name>
<dbReference type="Pfam" id="PF05272">
    <property type="entry name" value="VapE-like_dom"/>
    <property type="match status" value="1"/>
</dbReference>
<dbReference type="SUPFAM" id="SSF52540">
    <property type="entry name" value="P-loop containing nucleoside triphosphate hydrolases"/>
    <property type="match status" value="1"/>
</dbReference>
<dbReference type="RefSeq" id="WP_081908288.1">
    <property type="nucleotide sequence ID" value="NZ_CP045798.1"/>
</dbReference>
<dbReference type="KEGG" id="tfr:BR63_19100"/>
<dbReference type="PANTHER" id="PTHR34985">
    <property type="entry name" value="SLR0554 PROTEIN"/>
    <property type="match status" value="1"/>
</dbReference>
<accession>A0A7G6E7Y7</accession>